<evidence type="ECO:0000256" key="1">
    <source>
        <dbReference type="SAM" id="Phobius"/>
    </source>
</evidence>
<dbReference type="Gene3D" id="3.10.50.40">
    <property type="match status" value="1"/>
</dbReference>
<keyword evidence="1" id="KW-0472">Membrane</keyword>
<dbReference type="AlphaFoldDB" id="A0A6C0G6H1"/>
<dbReference type="RefSeq" id="WP_162359540.1">
    <property type="nucleotide sequence ID" value="NZ_CP048209.1"/>
</dbReference>
<proteinExistence type="predicted"/>
<keyword evidence="1" id="KW-0812">Transmembrane</keyword>
<keyword evidence="4" id="KW-1185">Reference proteome</keyword>
<dbReference type="PANTHER" id="PTHR47245">
    <property type="entry name" value="PEPTIDYLPROLYL ISOMERASE"/>
    <property type="match status" value="1"/>
</dbReference>
<dbReference type="GO" id="GO:0003755">
    <property type="term" value="F:peptidyl-prolyl cis-trans isomerase activity"/>
    <property type="evidence" value="ECO:0007669"/>
    <property type="project" value="InterPro"/>
</dbReference>
<dbReference type="SUPFAM" id="SSF109998">
    <property type="entry name" value="Triger factor/SurA peptide-binding domain-like"/>
    <property type="match status" value="1"/>
</dbReference>
<accession>A0A6C0G6H1</accession>
<dbReference type="KEGG" id="plyc:GXP70_26170"/>
<dbReference type="Proteomes" id="UP000476064">
    <property type="component" value="Chromosome"/>
</dbReference>
<dbReference type="Gene3D" id="1.10.4030.10">
    <property type="entry name" value="Porin chaperone SurA, peptide-binding domain"/>
    <property type="match status" value="1"/>
</dbReference>
<organism evidence="3 4">
    <name type="scientific">Paenibacillus lycopersici</name>
    <dbReference type="NCBI Taxonomy" id="2704462"/>
    <lineage>
        <taxon>Bacteria</taxon>
        <taxon>Bacillati</taxon>
        <taxon>Bacillota</taxon>
        <taxon>Bacilli</taxon>
        <taxon>Bacillales</taxon>
        <taxon>Paenibacillaceae</taxon>
        <taxon>Paenibacillus</taxon>
    </lineage>
</organism>
<dbReference type="PANTHER" id="PTHR47245:SF2">
    <property type="entry name" value="PEPTIDYL-PROLYL CIS-TRANS ISOMERASE HP_0175-RELATED"/>
    <property type="match status" value="1"/>
</dbReference>
<sequence length="372" mass="39235">MRNAVLKSPARPLPARLPAFLHKRLRVIVLTAVALLLAVIAVVALLVQRGGGDSGLRVAATAGGEPIVKEELRQAIAAQKAKTAAYFKAAYDADDEPGFWTNTYGGEVPLTKLKQDALAQAVQLKVQQAMAKREGLTDDISYASFLKQLKAENKRRAHAGSDDPGVYGPEQYTATAYYSLLNSNLIGALKGRLEASMTWSDDQLRAFYNAHADEQFTERAAIQAEAISVPFGDGAAFTADEAESAAASIAAKLDQGLSAEEAAAAFQGKAAVTAINLDADTAREASLETPKLVSAVQQLQAGDHSAAFRENGAFVVAVVTARGAGKTHPFEEVKEAIAAQLADEAYDALVAKAVKSAAVVIDHEVYDAIGLD</sequence>
<evidence type="ECO:0000313" key="3">
    <source>
        <dbReference type="EMBL" id="QHT63110.1"/>
    </source>
</evidence>
<feature type="domain" description="PpiC" evidence="2">
    <location>
        <begin position="200"/>
        <end position="335"/>
    </location>
</feature>
<dbReference type="EMBL" id="CP048209">
    <property type="protein sequence ID" value="QHT63110.1"/>
    <property type="molecule type" value="Genomic_DNA"/>
</dbReference>
<dbReference type="InterPro" id="IPR046357">
    <property type="entry name" value="PPIase_dom_sf"/>
</dbReference>
<gene>
    <name evidence="3" type="ORF">GXP70_26170</name>
</gene>
<dbReference type="InterPro" id="IPR000297">
    <property type="entry name" value="PPIase_PpiC"/>
</dbReference>
<keyword evidence="1" id="KW-1133">Transmembrane helix</keyword>
<dbReference type="InterPro" id="IPR050245">
    <property type="entry name" value="PrsA_foldase"/>
</dbReference>
<dbReference type="InterPro" id="IPR027304">
    <property type="entry name" value="Trigger_fact/SurA_dom_sf"/>
</dbReference>
<dbReference type="Pfam" id="PF13145">
    <property type="entry name" value="Rotamase_2"/>
    <property type="match status" value="1"/>
</dbReference>
<evidence type="ECO:0000259" key="2">
    <source>
        <dbReference type="Pfam" id="PF13145"/>
    </source>
</evidence>
<evidence type="ECO:0000313" key="4">
    <source>
        <dbReference type="Proteomes" id="UP000476064"/>
    </source>
</evidence>
<protein>
    <recommendedName>
        <fullName evidence="2">PpiC domain-containing protein</fullName>
    </recommendedName>
</protein>
<feature type="transmembrane region" description="Helical" evidence="1">
    <location>
        <begin position="27"/>
        <end position="47"/>
    </location>
</feature>
<name>A0A6C0G6H1_9BACL</name>
<reference evidence="3 4" key="1">
    <citation type="submission" date="2020-01" db="EMBL/GenBank/DDBJ databases">
        <title>Paenibacillus sp. nov., isolated from tomato rhizosphere.</title>
        <authorList>
            <person name="Weon H.-Y."/>
            <person name="Lee S.A."/>
        </authorList>
    </citation>
    <scope>NUCLEOTIDE SEQUENCE [LARGE SCALE GENOMIC DNA]</scope>
    <source>
        <strain evidence="3 4">12200R-189</strain>
    </source>
</reference>